<evidence type="ECO:0000256" key="5">
    <source>
        <dbReference type="ARBA" id="ARBA00023136"/>
    </source>
</evidence>
<reference evidence="8 9" key="1">
    <citation type="submission" date="2017-05" db="EMBL/GenBank/DDBJ databases">
        <title>Thiocyanate degradation by Thiohalobacter thiocyanaticus FOKN1.</title>
        <authorList>
            <person name="Oshiki M."/>
            <person name="Fukushima T."/>
            <person name="Kawano S."/>
            <person name="Nakagawa J."/>
        </authorList>
    </citation>
    <scope>NUCLEOTIDE SEQUENCE [LARGE SCALE GENOMIC DNA]</scope>
    <source>
        <strain evidence="8 9">FOKN1</strain>
    </source>
</reference>
<feature type="transmembrane region" description="Helical" evidence="6">
    <location>
        <begin position="53"/>
        <end position="71"/>
    </location>
</feature>
<dbReference type="OrthoDB" id="9793824at2"/>
<keyword evidence="4 6" id="KW-1133">Transmembrane helix</keyword>
<keyword evidence="3 6" id="KW-0812">Transmembrane</keyword>
<feature type="transmembrane region" description="Helical" evidence="6">
    <location>
        <begin position="100"/>
        <end position="122"/>
    </location>
</feature>
<dbReference type="InterPro" id="IPR051791">
    <property type="entry name" value="Pra-immunoreactive"/>
</dbReference>
<organism evidence="8 9">
    <name type="scientific">Thiohalobacter thiocyanaticus</name>
    <dbReference type="NCBI Taxonomy" id="585455"/>
    <lineage>
        <taxon>Bacteria</taxon>
        <taxon>Pseudomonadati</taxon>
        <taxon>Pseudomonadota</taxon>
        <taxon>Gammaproteobacteria</taxon>
        <taxon>Thiohalobacterales</taxon>
        <taxon>Thiohalobacteraceae</taxon>
        <taxon>Thiohalobacter</taxon>
    </lineage>
</organism>
<sequence>MHPVDADLPRAGLLRRLAAILYDSLLAGAVLFLAAALVLPLTGGEAVAAGNPLFTAYLFLVLFLFFAWFWIHGGQTLGMRAWRLRVQTRDGRPISWGQAMLRYLMAWVSLLAAGAGYLWLLLDRERGTWHDRFSETVIVVLPKKRR</sequence>
<evidence type="ECO:0000256" key="4">
    <source>
        <dbReference type="ARBA" id="ARBA00022989"/>
    </source>
</evidence>
<feature type="transmembrane region" description="Helical" evidence="6">
    <location>
        <begin position="20"/>
        <end position="41"/>
    </location>
</feature>
<keyword evidence="5 6" id="KW-0472">Membrane</keyword>
<evidence type="ECO:0000256" key="2">
    <source>
        <dbReference type="ARBA" id="ARBA00022475"/>
    </source>
</evidence>
<proteinExistence type="predicted"/>
<dbReference type="InterPro" id="IPR010432">
    <property type="entry name" value="RDD"/>
</dbReference>
<gene>
    <name evidence="8" type="ORF">FOKN1_2582</name>
</gene>
<dbReference type="GO" id="GO:0005886">
    <property type="term" value="C:plasma membrane"/>
    <property type="evidence" value="ECO:0007669"/>
    <property type="project" value="UniProtKB-SubCell"/>
</dbReference>
<keyword evidence="9" id="KW-1185">Reference proteome</keyword>
<accession>A0A1Z4VU75</accession>
<dbReference type="PANTHER" id="PTHR36115">
    <property type="entry name" value="PROLINE-RICH ANTIGEN HOMOLOG-RELATED"/>
    <property type="match status" value="1"/>
</dbReference>
<evidence type="ECO:0000313" key="8">
    <source>
        <dbReference type="EMBL" id="BAZ94952.1"/>
    </source>
</evidence>
<dbReference type="KEGG" id="ttc:FOKN1_2582"/>
<feature type="domain" description="RDD" evidence="7">
    <location>
        <begin position="11"/>
        <end position="134"/>
    </location>
</feature>
<keyword evidence="2" id="KW-1003">Cell membrane</keyword>
<name>A0A1Z4VU75_9GAMM</name>
<comment type="subcellular location">
    <subcellularLocation>
        <location evidence="1">Cell membrane</location>
        <topology evidence="1">Multi-pass membrane protein</topology>
    </subcellularLocation>
</comment>
<protein>
    <submittedName>
        <fullName evidence="8">Membrane protein</fullName>
    </submittedName>
</protein>
<evidence type="ECO:0000313" key="9">
    <source>
        <dbReference type="Proteomes" id="UP000218765"/>
    </source>
</evidence>
<dbReference type="EMBL" id="AP018052">
    <property type="protein sequence ID" value="BAZ94952.1"/>
    <property type="molecule type" value="Genomic_DNA"/>
</dbReference>
<dbReference type="AlphaFoldDB" id="A0A1Z4VU75"/>
<evidence type="ECO:0000256" key="1">
    <source>
        <dbReference type="ARBA" id="ARBA00004651"/>
    </source>
</evidence>
<evidence type="ECO:0000256" key="6">
    <source>
        <dbReference type="SAM" id="Phobius"/>
    </source>
</evidence>
<dbReference type="RefSeq" id="WP_096366986.1">
    <property type="nucleotide sequence ID" value="NZ_AP018052.1"/>
</dbReference>
<evidence type="ECO:0000256" key="3">
    <source>
        <dbReference type="ARBA" id="ARBA00022692"/>
    </source>
</evidence>
<dbReference type="Pfam" id="PF06271">
    <property type="entry name" value="RDD"/>
    <property type="match status" value="1"/>
</dbReference>
<dbReference type="PANTHER" id="PTHR36115:SF10">
    <property type="entry name" value="RDD DOMAIN-CONTAINING PROTEIN"/>
    <property type="match status" value="1"/>
</dbReference>
<evidence type="ECO:0000259" key="7">
    <source>
        <dbReference type="Pfam" id="PF06271"/>
    </source>
</evidence>
<dbReference type="Proteomes" id="UP000218765">
    <property type="component" value="Chromosome"/>
</dbReference>